<evidence type="ECO:0000313" key="9">
    <source>
        <dbReference type="Proteomes" id="UP000292447"/>
    </source>
</evidence>
<dbReference type="HAMAP" id="MF_00361">
    <property type="entry name" value="NAD_kinase"/>
    <property type="match status" value="1"/>
</dbReference>
<evidence type="ECO:0000256" key="7">
    <source>
        <dbReference type="ARBA" id="ARBA00023027"/>
    </source>
</evidence>
<keyword evidence="9" id="KW-1185">Reference proteome</keyword>
<evidence type="ECO:0000313" key="8">
    <source>
        <dbReference type="EMBL" id="QBM87505.1"/>
    </source>
</evidence>
<protein>
    <submittedName>
        <fullName evidence="8">NADH kinase</fullName>
    </submittedName>
</protein>
<dbReference type="AlphaFoldDB" id="A0A4P6XLU0"/>
<evidence type="ECO:0000256" key="6">
    <source>
        <dbReference type="ARBA" id="ARBA00022857"/>
    </source>
</evidence>
<dbReference type="InterPro" id="IPR016064">
    <property type="entry name" value="NAD/diacylglycerol_kinase_sf"/>
</dbReference>
<evidence type="ECO:0000256" key="3">
    <source>
        <dbReference type="ARBA" id="ARBA00022741"/>
    </source>
</evidence>
<keyword evidence="2" id="KW-0808">Transferase</keyword>
<dbReference type="Proteomes" id="UP000292447">
    <property type="component" value="Chromosome II"/>
</dbReference>
<dbReference type="GO" id="GO:0019674">
    <property type="term" value="P:NAD+ metabolic process"/>
    <property type="evidence" value="ECO:0007669"/>
    <property type="project" value="InterPro"/>
</dbReference>
<keyword evidence="4 8" id="KW-0418">Kinase</keyword>
<proteinExistence type="inferred from homology"/>
<dbReference type="SUPFAM" id="SSF111331">
    <property type="entry name" value="NAD kinase/diacylglycerol kinase-like"/>
    <property type="match status" value="1"/>
</dbReference>
<organism evidence="8 9">
    <name type="scientific">Metschnikowia aff. pulcherrima</name>
    <dbReference type="NCBI Taxonomy" id="2163413"/>
    <lineage>
        <taxon>Eukaryota</taxon>
        <taxon>Fungi</taxon>
        <taxon>Dikarya</taxon>
        <taxon>Ascomycota</taxon>
        <taxon>Saccharomycotina</taxon>
        <taxon>Pichiomycetes</taxon>
        <taxon>Metschnikowiaceae</taxon>
        <taxon>Metschnikowia</taxon>
    </lineage>
</organism>
<evidence type="ECO:0000256" key="2">
    <source>
        <dbReference type="ARBA" id="ARBA00022679"/>
    </source>
</evidence>
<evidence type="ECO:0000256" key="1">
    <source>
        <dbReference type="ARBA" id="ARBA00010995"/>
    </source>
</evidence>
<sequence>MYTKMSTKFTAIPLSILCRSQFSLQTRWLQTFDRVCARSLTNPGWTRQTRSISTTNTKNVPVHVPEGPKYSKYSNLAVKPCFSLRARTIPEYAGLAHLKLHNVVWRSPLQNIYVVKKPWNDTATRAMAEFIEFIHAEYPSLNVIVSEDVAEELRTGNHVKSAKTAVYTGKVAEIIEKTDLIVSLGGDGTTLRAVLAFSSGSVPPVLCFAMGTLGFLLPFDFSTFQPSFRAVFESRAKAIHRTRLECHVVRQDEDIVLSPSRQREKREIVEYELAHYKQHHATMLYAMNDISLHRGSQPGLIKLDIYIDSEYLTTTNADGLIFATPTGSTAYSLSSGGPIAHPLVPCILLTPVCPQLLSFRPLVLPATSHIMIQLLSGNRNELIKMTIDGIPQPDLRPGDEIHVVNENGTIYIPGKHQPPKTLRSRQSFDDYIEPGYSSGTEQPNGIFCIAKDENDWTVGINELLGFNSSFKGQKRG</sequence>
<dbReference type="FunFam" id="2.60.200.30:FF:000009">
    <property type="entry name" value="Poly(P)/ATP NAD kinase"/>
    <property type="match status" value="1"/>
</dbReference>
<name>A0A4P6XLU0_9ASCO</name>
<dbReference type="InterPro" id="IPR017437">
    <property type="entry name" value="ATP-NAD_kinase_PpnK-typ_C"/>
</dbReference>
<dbReference type="GO" id="GO:0006741">
    <property type="term" value="P:NADP+ biosynthetic process"/>
    <property type="evidence" value="ECO:0007669"/>
    <property type="project" value="InterPro"/>
</dbReference>
<reference evidence="9" key="1">
    <citation type="submission" date="2019-03" db="EMBL/GenBank/DDBJ databases">
        <title>Snf2 controls pulcherriminic acid biosynthesis and connects pigmentation and antifungal activity of the yeast Metschnikowia pulcherrima.</title>
        <authorList>
            <person name="Gore-Lloyd D."/>
            <person name="Sumann I."/>
            <person name="Brachmann A.O."/>
            <person name="Schneeberger K."/>
            <person name="Ortiz-Merino R.A."/>
            <person name="Moreno-Beltran M."/>
            <person name="Schlaefli M."/>
            <person name="Kirner P."/>
            <person name="Santos Kron A."/>
            <person name="Wolfe K.H."/>
            <person name="Piel J."/>
            <person name="Ahrens C.H."/>
            <person name="Henk D."/>
            <person name="Freimoser F.M."/>
        </authorList>
    </citation>
    <scope>NUCLEOTIDE SEQUENCE [LARGE SCALE GENOMIC DNA]</scope>
    <source>
        <strain evidence="9">APC 1.2</strain>
    </source>
</reference>
<evidence type="ECO:0000256" key="5">
    <source>
        <dbReference type="ARBA" id="ARBA00022840"/>
    </source>
</evidence>
<keyword evidence="7" id="KW-0520">NAD</keyword>
<dbReference type="InterPro" id="IPR017438">
    <property type="entry name" value="ATP-NAD_kinase_N"/>
</dbReference>
<keyword evidence="5" id="KW-0067">ATP-binding</keyword>
<evidence type="ECO:0000256" key="4">
    <source>
        <dbReference type="ARBA" id="ARBA00022777"/>
    </source>
</evidence>
<dbReference type="GO" id="GO:0003951">
    <property type="term" value="F:NAD+ kinase activity"/>
    <property type="evidence" value="ECO:0007669"/>
    <property type="project" value="InterPro"/>
</dbReference>
<keyword evidence="6" id="KW-0521">NADP</keyword>
<accession>A0A4P6XLU0</accession>
<keyword evidence="3" id="KW-0547">Nucleotide-binding</keyword>
<dbReference type="Pfam" id="PF20143">
    <property type="entry name" value="NAD_kinase_C"/>
    <property type="match status" value="1"/>
</dbReference>
<dbReference type="EMBL" id="CP034457">
    <property type="protein sequence ID" value="QBM87505.1"/>
    <property type="molecule type" value="Genomic_DNA"/>
</dbReference>
<dbReference type="PANTHER" id="PTHR20275:SF26">
    <property type="entry name" value="NADH KINASE POS5, MITOCHONDRIAL"/>
    <property type="match status" value="1"/>
</dbReference>
<dbReference type="GO" id="GO:0005524">
    <property type="term" value="F:ATP binding"/>
    <property type="evidence" value="ECO:0007669"/>
    <property type="project" value="UniProtKB-KW"/>
</dbReference>
<comment type="similarity">
    <text evidence="1">Belongs to the NAD kinase family.</text>
</comment>
<dbReference type="InterPro" id="IPR002504">
    <property type="entry name" value="NADK"/>
</dbReference>
<dbReference type="STRING" id="2163413.A0A4P6XLU0"/>
<dbReference type="PANTHER" id="PTHR20275">
    <property type="entry name" value="NAD KINASE"/>
    <property type="match status" value="1"/>
</dbReference>
<dbReference type="Pfam" id="PF01513">
    <property type="entry name" value="NAD_kinase"/>
    <property type="match status" value="1"/>
</dbReference>
<dbReference type="Gene3D" id="3.40.50.10330">
    <property type="entry name" value="Probable inorganic polyphosphate/atp-NAD kinase, domain 1"/>
    <property type="match status" value="1"/>
</dbReference>
<dbReference type="Gene3D" id="2.60.200.30">
    <property type="entry name" value="Probable inorganic polyphosphate/atp-NAD kinase, domain 2"/>
    <property type="match status" value="1"/>
</dbReference>
<gene>
    <name evidence="8" type="primary">MPUL0B07080</name>
    <name evidence="8" type="ORF">METSCH_B07080</name>
</gene>